<dbReference type="PANTHER" id="PTHR33531:SF7">
    <property type="entry name" value="HYPOTHETICAL MEMBRANE PROTEIN, CONSERVED"/>
    <property type="match status" value="1"/>
</dbReference>
<dbReference type="Gene3D" id="1.20.1260.10">
    <property type="match status" value="1"/>
</dbReference>
<dbReference type="GO" id="GO:0016491">
    <property type="term" value="F:oxidoreductase activity"/>
    <property type="evidence" value="ECO:0007669"/>
    <property type="project" value="InterPro"/>
</dbReference>
<reference evidence="2 3" key="1">
    <citation type="journal article" date="2009" name="PLoS ONE">
        <title>Genome analysis of the anaerobic thermohalophilic bacterium Halothermothrix orenii.</title>
        <authorList>
            <person name="Mavromatis K."/>
            <person name="Ivanova N."/>
            <person name="Anderson I."/>
            <person name="Lykidis A."/>
            <person name="Hooper S.D."/>
            <person name="Sun H."/>
            <person name="Kunin V."/>
            <person name="Lapidus A."/>
            <person name="Hugenholtz P."/>
            <person name="Patel B."/>
            <person name="Kyrpides N.C."/>
        </authorList>
    </citation>
    <scope>NUCLEOTIDE SEQUENCE [LARGE SCALE GENOMIC DNA]</scope>
    <source>
        <strain evidence="3">H 168 / OCM 544 / DSM 9562</strain>
    </source>
</reference>
<dbReference type="KEGG" id="hor:Hore_03930"/>
<dbReference type="InterPro" id="IPR009078">
    <property type="entry name" value="Ferritin-like_SF"/>
</dbReference>
<dbReference type="OrthoDB" id="271558at2"/>
<keyword evidence="3" id="KW-1185">Reference proteome</keyword>
<dbReference type="STRING" id="373903.Hore_03930"/>
<accession>B8D1S5</accession>
<organism evidence="2 3">
    <name type="scientific">Halothermothrix orenii (strain H 168 / OCM 544 / DSM 9562)</name>
    <dbReference type="NCBI Taxonomy" id="373903"/>
    <lineage>
        <taxon>Bacteria</taxon>
        <taxon>Bacillati</taxon>
        <taxon>Bacillota</taxon>
        <taxon>Clostridia</taxon>
        <taxon>Halanaerobiales</taxon>
        <taxon>Halothermotrichaceae</taxon>
        <taxon>Halothermothrix</taxon>
    </lineage>
</organism>
<dbReference type="eggNOG" id="COG1633">
    <property type="taxonomic scope" value="Bacteria"/>
</dbReference>
<gene>
    <name evidence="2" type="ordered locus">Hore_03930</name>
</gene>
<dbReference type="GO" id="GO:0046872">
    <property type="term" value="F:metal ion binding"/>
    <property type="evidence" value="ECO:0007669"/>
    <property type="project" value="InterPro"/>
</dbReference>
<dbReference type="RefSeq" id="WP_012635340.1">
    <property type="nucleotide sequence ID" value="NC_011899.1"/>
</dbReference>
<dbReference type="Pfam" id="PF02915">
    <property type="entry name" value="Rubrerythrin"/>
    <property type="match status" value="1"/>
</dbReference>
<dbReference type="InterPro" id="IPR012347">
    <property type="entry name" value="Ferritin-like"/>
</dbReference>
<feature type="domain" description="Rubrerythrin diiron-binding" evidence="1">
    <location>
        <begin position="10"/>
        <end position="151"/>
    </location>
</feature>
<dbReference type="PANTHER" id="PTHR33531">
    <property type="entry name" value="RUBRERYTHRIN SUBFAMILY"/>
    <property type="match status" value="1"/>
</dbReference>
<dbReference type="Proteomes" id="UP000000719">
    <property type="component" value="Chromosome"/>
</dbReference>
<dbReference type="AlphaFoldDB" id="B8D1S5"/>
<dbReference type="CDD" id="cd01045">
    <property type="entry name" value="Ferritin_like_AB"/>
    <property type="match status" value="1"/>
</dbReference>
<dbReference type="InterPro" id="IPR003251">
    <property type="entry name" value="Rr_diiron-bd_dom"/>
</dbReference>
<dbReference type="EMBL" id="CP001098">
    <property type="protein sequence ID" value="ACL69152.1"/>
    <property type="molecule type" value="Genomic_DNA"/>
</dbReference>
<evidence type="ECO:0000259" key="1">
    <source>
        <dbReference type="Pfam" id="PF02915"/>
    </source>
</evidence>
<protein>
    <submittedName>
        <fullName evidence="2">Rubrerythrin</fullName>
    </submittedName>
</protein>
<evidence type="ECO:0000313" key="2">
    <source>
        <dbReference type="EMBL" id="ACL69152.1"/>
    </source>
</evidence>
<dbReference type="SUPFAM" id="SSF47240">
    <property type="entry name" value="Ferritin-like"/>
    <property type="match status" value="1"/>
</dbReference>
<sequence>MFTSRLKGIEALEMAKNIEKDGFEFYQEQADRVDDDLKKLFLKLANDEKDHYKRFEELKHDHKKKTGEEDDYVYEPEVSAYLRVLVESTIFPEKAIKSFNNLDSILNFAIQAEKDSILFYQELLKYNKGRTAEVLTRLIKEEKTHLLDLTKYKADLK</sequence>
<proteinExistence type="predicted"/>
<name>B8D1S5_HALOH</name>
<dbReference type="HOGENOM" id="CLU_122749_0_0_9"/>
<evidence type="ECO:0000313" key="3">
    <source>
        <dbReference type="Proteomes" id="UP000000719"/>
    </source>
</evidence>